<dbReference type="EMBL" id="JAHXZJ010001119">
    <property type="protein sequence ID" value="KAH0553683.1"/>
    <property type="molecule type" value="Genomic_DNA"/>
</dbReference>
<evidence type="ECO:0000313" key="2">
    <source>
        <dbReference type="EMBL" id="KAH0553683.1"/>
    </source>
</evidence>
<dbReference type="Proteomes" id="UP000826195">
    <property type="component" value="Unassembled WGS sequence"/>
</dbReference>
<sequence length="90" mass="10510">MSGWVKNRGEKSRWIQHEPKGLSDAATMREGEIREIKQIGLFLFTRQENRRLTSNDRDREQRLTVKKHPMKKLSLESLFSGSTARAHGFL</sequence>
<organism evidence="2 3">
    <name type="scientific">Cotesia glomerata</name>
    <name type="common">Lepidopteran parasitic wasp</name>
    <name type="synonym">Apanteles glomeratus</name>
    <dbReference type="NCBI Taxonomy" id="32391"/>
    <lineage>
        <taxon>Eukaryota</taxon>
        <taxon>Metazoa</taxon>
        <taxon>Ecdysozoa</taxon>
        <taxon>Arthropoda</taxon>
        <taxon>Hexapoda</taxon>
        <taxon>Insecta</taxon>
        <taxon>Pterygota</taxon>
        <taxon>Neoptera</taxon>
        <taxon>Endopterygota</taxon>
        <taxon>Hymenoptera</taxon>
        <taxon>Apocrita</taxon>
        <taxon>Ichneumonoidea</taxon>
        <taxon>Braconidae</taxon>
        <taxon>Microgastrinae</taxon>
        <taxon>Cotesia</taxon>
    </lineage>
</organism>
<gene>
    <name evidence="2" type="ORF">KQX54_003527</name>
</gene>
<accession>A0AAV7IHZ2</accession>
<comment type="caution">
    <text evidence="2">The sequence shown here is derived from an EMBL/GenBank/DDBJ whole genome shotgun (WGS) entry which is preliminary data.</text>
</comment>
<protein>
    <submittedName>
        <fullName evidence="2">Uncharacterized protein</fullName>
    </submittedName>
</protein>
<feature type="compositionally biased region" description="Basic and acidic residues" evidence="1">
    <location>
        <begin position="7"/>
        <end position="25"/>
    </location>
</feature>
<proteinExistence type="predicted"/>
<keyword evidence="3" id="KW-1185">Reference proteome</keyword>
<evidence type="ECO:0000313" key="3">
    <source>
        <dbReference type="Proteomes" id="UP000826195"/>
    </source>
</evidence>
<feature type="region of interest" description="Disordered" evidence="1">
    <location>
        <begin position="1"/>
        <end position="25"/>
    </location>
</feature>
<evidence type="ECO:0000256" key="1">
    <source>
        <dbReference type="SAM" id="MobiDB-lite"/>
    </source>
</evidence>
<name>A0AAV7IHZ2_COTGL</name>
<reference evidence="2 3" key="1">
    <citation type="journal article" date="2021" name="J. Hered.">
        <title>A chromosome-level genome assembly of the parasitoid wasp, Cotesia glomerata (Hymenoptera: Braconidae).</title>
        <authorList>
            <person name="Pinto B.J."/>
            <person name="Weis J.J."/>
            <person name="Gamble T."/>
            <person name="Ode P.J."/>
            <person name="Paul R."/>
            <person name="Zaspel J.M."/>
        </authorList>
    </citation>
    <scope>NUCLEOTIDE SEQUENCE [LARGE SCALE GENOMIC DNA]</scope>
    <source>
        <strain evidence="2">CgM1</strain>
    </source>
</reference>
<dbReference type="AlphaFoldDB" id="A0AAV7IHZ2"/>